<evidence type="ECO:0000256" key="7">
    <source>
        <dbReference type="ARBA" id="ARBA00070053"/>
    </source>
</evidence>
<dbReference type="OrthoDB" id="9801055at2"/>
<dbReference type="SUPFAM" id="SSF53681">
    <property type="entry name" value="Aspartate/glutamate racemase"/>
    <property type="match status" value="2"/>
</dbReference>
<reference evidence="10 12" key="2">
    <citation type="submission" date="2019-03" db="EMBL/GenBank/DDBJ databases">
        <title>Genomic Encyclopedia of Type Strains, Phase IV (KMG-IV): sequencing the most valuable type-strain genomes for metagenomic binning, comparative biology and taxonomic classification.</title>
        <authorList>
            <person name="Goeker M."/>
        </authorList>
    </citation>
    <scope>NUCLEOTIDE SEQUENCE [LARGE SCALE GENOMIC DNA]</scope>
    <source>
        <strain evidence="10 12">DSM 101483</strain>
    </source>
</reference>
<dbReference type="InterPro" id="IPR004391">
    <property type="entry name" value="Glu_race"/>
</dbReference>
<gene>
    <name evidence="8" type="primary">murI</name>
    <name evidence="9" type="ORF">AWY79_03065</name>
    <name evidence="10" type="ORF">EDC59_10769</name>
</gene>
<feature type="active site" description="Proton donor/acceptor" evidence="8">
    <location>
        <position position="196"/>
    </location>
</feature>
<feature type="binding site" evidence="8">
    <location>
        <begin position="197"/>
        <end position="198"/>
    </location>
    <ligand>
        <name>substrate</name>
    </ligand>
</feature>
<dbReference type="EMBL" id="SOBK01000007">
    <property type="protein sequence ID" value="TDT87874.1"/>
    <property type="molecule type" value="Genomic_DNA"/>
</dbReference>
<dbReference type="EMBL" id="CP014206">
    <property type="protein sequence ID" value="AMK10167.1"/>
    <property type="molecule type" value="Genomic_DNA"/>
</dbReference>
<evidence type="ECO:0000256" key="3">
    <source>
        <dbReference type="ARBA" id="ARBA00022960"/>
    </source>
</evidence>
<evidence type="ECO:0000313" key="11">
    <source>
        <dbReference type="Proteomes" id="UP000055611"/>
    </source>
</evidence>
<dbReference type="Pfam" id="PF01177">
    <property type="entry name" value="Asp_Glu_race"/>
    <property type="match status" value="1"/>
</dbReference>
<keyword evidence="3 8" id="KW-0133">Cell shape</keyword>
<accession>A0A126QK48</accession>
<dbReference type="Proteomes" id="UP000055611">
    <property type="component" value="Chromosome"/>
</dbReference>
<evidence type="ECO:0000256" key="5">
    <source>
        <dbReference type="ARBA" id="ARBA00023235"/>
    </source>
</evidence>
<evidence type="ECO:0000313" key="12">
    <source>
        <dbReference type="Proteomes" id="UP000295506"/>
    </source>
</evidence>
<dbReference type="EC" id="5.1.1.3" evidence="2 8"/>
<evidence type="ECO:0000256" key="2">
    <source>
        <dbReference type="ARBA" id="ARBA00013090"/>
    </source>
</evidence>
<dbReference type="AlphaFoldDB" id="A0A126QK48"/>
<dbReference type="RefSeq" id="WP_066800114.1">
    <property type="nucleotide sequence ID" value="NZ_CP014206.1"/>
</dbReference>
<evidence type="ECO:0000256" key="1">
    <source>
        <dbReference type="ARBA" id="ARBA00001602"/>
    </source>
</evidence>
<name>A0A126QK48_9BACT</name>
<evidence type="ECO:0000256" key="8">
    <source>
        <dbReference type="HAMAP-Rule" id="MF_00258"/>
    </source>
</evidence>
<comment type="pathway">
    <text evidence="8">Cell wall biogenesis; peptidoglycan biosynthesis.</text>
</comment>
<organism evidence="10 12">
    <name type="scientific">Pseudodesulfovibrio indicus</name>
    <dbReference type="NCBI Taxonomy" id="1716143"/>
    <lineage>
        <taxon>Bacteria</taxon>
        <taxon>Pseudomonadati</taxon>
        <taxon>Thermodesulfobacteriota</taxon>
        <taxon>Desulfovibrionia</taxon>
        <taxon>Desulfovibrionales</taxon>
        <taxon>Desulfovibrionaceae</taxon>
    </lineage>
</organism>
<feature type="active site" description="Proton donor/acceptor" evidence="8">
    <location>
        <position position="76"/>
    </location>
</feature>
<dbReference type="Proteomes" id="UP000295506">
    <property type="component" value="Unassembled WGS sequence"/>
</dbReference>
<dbReference type="PROSITE" id="PS00924">
    <property type="entry name" value="ASP_GLU_RACEMASE_2"/>
    <property type="match status" value="1"/>
</dbReference>
<dbReference type="GO" id="GO:0008360">
    <property type="term" value="P:regulation of cell shape"/>
    <property type="evidence" value="ECO:0007669"/>
    <property type="project" value="UniProtKB-KW"/>
</dbReference>
<dbReference type="KEGG" id="dej:AWY79_03065"/>
<feature type="binding site" evidence="8">
    <location>
        <begin position="77"/>
        <end position="78"/>
    </location>
    <ligand>
        <name>substrate</name>
    </ligand>
</feature>
<dbReference type="NCBIfam" id="TIGR00067">
    <property type="entry name" value="glut_race"/>
    <property type="match status" value="1"/>
</dbReference>
<feature type="binding site" evidence="8">
    <location>
        <begin position="13"/>
        <end position="14"/>
    </location>
    <ligand>
        <name>substrate</name>
    </ligand>
</feature>
<dbReference type="InterPro" id="IPR015942">
    <property type="entry name" value="Asp/Glu/hydantoin_racemase"/>
</dbReference>
<dbReference type="PANTHER" id="PTHR21198:SF2">
    <property type="entry name" value="GLUTAMATE RACEMASE"/>
    <property type="match status" value="1"/>
</dbReference>
<evidence type="ECO:0000313" key="10">
    <source>
        <dbReference type="EMBL" id="TDT87874.1"/>
    </source>
</evidence>
<evidence type="ECO:0000256" key="6">
    <source>
        <dbReference type="ARBA" id="ARBA00023316"/>
    </source>
</evidence>
<dbReference type="InterPro" id="IPR001920">
    <property type="entry name" value="Asp/Glu_race"/>
</dbReference>
<dbReference type="PROSITE" id="PS00923">
    <property type="entry name" value="ASP_GLU_RACEMASE_1"/>
    <property type="match status" value="1"/>
</dbReference>
<proteinExistence type="inferred from homology"/>
<comment type="catalytic activity">
    <reaction evidence="1 8">
        <text>L-glutamate = D-glutamate</text>
        <dbReference type="Rhea" id="RHEA:12813"/>
        <dbReference type="ChEBI" id="CHEBI:29985"/>
        <dbReference type="ChEBI" id="CHEBI:29986"/>
        <dbReference type="EC" id="5.1.1.3"/>
    </reaction>
</comment>
<dbReference type="PANTHER" id="PTHR21198">
    <property type="entry name" value="GLUTAMATE RACEMASE"/>
    <property type="match status" value="1"/>
</dbReference>
<dbReference type="HAMAP" id="MF_00258">
    <property type="entry name" value="Glu_racemase"/>
    <property type="match status" value="1"/>
</dbReference>
<dbReference type="Gene3D" id="3.40.50.1860">
    <property type="match status" value="2"/>
</dbReference>
<keyword evidence="6 8" id="KW-0961">Cell wall biogenesis/degradation</keyword>
<keyword evidence="11" id="KW-1185">Reference proteome</keyword>
<dbReference type="GO" id="GO:0071555">
    <property type="term" value="P:cell wall organization"/>
    <property type="evidence" value="ECO:0007669"/>
    <property type="project" value="UniProtKB-KW"/>
</dbReference>
<comment type="similarity">
    <text evidence="8">Belongs to the aspartate/glutamate racemases family.</text>
</comment>
<evidence type="ECO:0000313" key="9">
    <source>
        <dbReference type="EMBL" id="AMK10167.1"/>
    </source>
</evidence>
<sequence length="279" mass="29558">MKKEAKLPIGMFDSGVGGLTVLKALRERMPCEDVVYLGDTARLPYGTKSPQTVTRYGVQCGAELIRRGIKLLVVACNTASAVALDALREAYPDVPVIGVVDPGARAACAASRNRAIAVIATESTIARGAYQRAIHAIDPQTRIIGHPCPLFVALAEEGWTDGQVPEAVAARYLDPVFKPASGTGHPDVPDTLVLGCTHFPLLAPAIRNVVPAGTTIVDSAATTAETVHQQLQELQLARPENGCGATRYLTTDDAARFARTGSRFLGTPIAEHDVELVDL</sequence>
<dbReference type="GO" id="GO:0008881">
    <property type="term" value="F:glutamate racemase activity"/>
    <property type="evidence" value="ECO:0007669"/>
    <property type="project" value="UniProtKB-UniRule"/>
</dbReference>
<dbReference type="InterPro" id="IPR018187">
    <property type="entry name" value="Asp/Glu_racemase_AS_1"/>
</dbReference>
<feature type="binding site" evidence="8">
    <location>
        <begin position="45"/>
        <end position="46"/>
    </location>
    <ligand>
        <name>substrate</name>
    </ligand>
</feature>
<keyword evidence="5 8" id="KW-0413">Isomerase</keyword>
<dbReference type="FunFam" id="3.40.50.1860:FF:000002">
    <property type="entry name" value="Glutamate racemase"/>
    <property type="match status" value="1"/>
</dbReference>
<comment type="function">
    <text evidence="8">Provides the (R)-glutamate required for cell wall biosynthesis.</text>
</comment>
<dbReference type="InterPro" id="IPR033134">
    <property type="entry name" value="Asp/Glu_racemase_AS_2"/>
</dbReference>
<protein>
    <recommendedName>
        <fullName evidence="7 8">Glutamate racemase</fullName>
        <ecNumber evidence="2 8">5.1.1.3</ecNumber>
    </recommendedName>
</protein>
<keyword evidence="4 8" id="KW-0573">Peptidoglycan synthesis</keyword>
<evidence type="ECO:0000256" key="4">
    <source>
        <dbReference type="ARBA" id="ARBA00022984"/>
    </source>
</evidence>
<dbReference type="GO" id="GO:0009252">
    <property type="term" value="P:peptidoglycan biosynthetic process"/>
    <property type="evidence" value="ECO:0007669"/>
    <property type="project" value="UniProtKB-UniRule"/>
</dbReference>
<reference evidence="9 11" key="1">
    <citation type="journal article" date="2016" name="Front. Microbiol.">
        <title>Genome Sequence of the Piezophilic, Mesophilic Sulfate-Reducing Bacterium Desulfovibrio indicus J2T.</title>
        <authorList>
            <person name="Cao J."/>
            <person name="Maignien L."/>
            <person name="Shao Z."/>
            <person name="Alain K."/>
            <person name="Jebbar M."/>
        </authorList>
    </citation>
    <scope>NUCLEOTIDE SEQUENCE [LARGE SCALE GENOMIC DNA]</scope>
    <source>
        <strain evidence="9 11">J2</strain>
    </source>
</reference>